<dbReference type="Gene3D" id="3.40.50.300">
    <property type="entry name" value="P-loop containing nucleotide triphosphate hydrolases"/>
    <property type="match status" value="2"/>
</dbReference>
<dbReference type="CDD" id="cd17923">
    <property type="entry name" value="DEXHc_Hrq1-like"/>
    <property type="match status" value="1"/>
</dbReference>
<feature type="region of interest" description="Disordered" evidence="3">
    <location>
        <begin position="93"/>
        <end position="113"/>
    </location>
</feature>
<keyword evidence="1" id="KW-0547">Nucleotide-binding</keyword>
<reference evidence="6" key="1">
    <citation type="submission" date="2022-07" db="EMBL/GenBank/DDBJ databases">
        <title>Phylogenomic reconstructions and comparative analyses of Kickxellomycotina fungi.</title>
        <authorList>
            <person name="Reynolds N.K."/>
            <person name="Stajich J.E."/>
            <person name="Barry K."/>
            <person name="Grigoriev I.V."/>
            <person name="Crous P."/>
            <person name="Smith M.E."/>
        </authorList>
    </citation>
    <scope>NUCLEOTIDE SEQUENCE</scope>
    <source>
        <strain evidence="6">IMI 214461</strain>
    </source>
</reference>
<evidence type="ECO:0000256" key="3">
    <source>
        <dbReference type="SAM" id="MobiDB-lite"/>
    </source>
</evidence>
<accession>A0A9W8ED42</accession>
<dbReference type="CDD" id="cd18797">
    <property type="entry name" value="SF2_C_Hrq"/>
    <property type="match status" value="1"/>
</dbReference>
<dbReference type="InterPro" id="IPR014001">
    <property type="entry name" value="Helicase_ATP-bd"/>
</dbReference>
<dbReference type="PROSITE" id="PS51192">
    <property type="entry name" value="HELICASE_ATP_BIND_1"/>
    <property type="match status" value="1"/>
</dbReference>
<name>A0A9W8ED42_9FUNG</name>
<evidence type="ECO:0000313" key="6">
    <source>
        <dbReference type="EMBL" id="KAJ1999742.1"/>
    </source>
</evidence>
<dbReference type="SUPFAM" id="SSF52540">
    <property type="entry name" value="P-loop containing nucleoside triphosphate hydrolases"/>
    <property type="match status" value="1"/>
</dbReference>
<organism evidence="6 7">
    <name type="scientific">Coemansia thaxteri</name>
    <dbReference type="NCBI Taxonomy" id="2663907"/>
    <lineage>
        <taxon>Eukaryota</taxon>
        <taxon>Fungi</taxon>
        <taxon>Fungi incertae sedis</taxon>
        <taxon>Zoopagomycota</taxon>
        <taxon>Kickxellomycotina</taxon>
        <taxon>Kickxellomycetes</taxon>
        <taxon>Kickxellales</taxon>
        <taxon>Kickxellaceae</taxon>
        <taxon>Coemansia</taxon>
    </lineage>
</organism>
<dbReference type="PANTHER" id="PTHR47957:SF3">
    <property type="entry name" value="ATP-DEPENDENT HELICASE HRQ1"/>
    <property type="match status" value="1"/>
</dbReference>
<evidence type="ECO:0000259" key="5">
    <source>
        <dbReference type="PROSITE" id="PS51194"/>
    </source>
</evidence>
<dbReference type="GO" id="GO:0005634">
    <property type="term" value="C:nucleus"/>
    <property type="evidence" value="ECO:0007669"/>
    <property type="project" value="TreeGrafter"/>
</dbReference>
<dbReference type="GO" id="GO:0036297">
    <property type="term" value="P:interstrand cross-link repair"/>
    <property type="evidence" value="ECO:0007669"/>
    <property type="project" value="TreeGrafter"/>
</dbReference>
<keyword evidence="2" id="KW-0067">ATP-binding</keyword>
<dbReference type="InterPro" id="IPR027417">
    <property type="entry name" value="P-loop_NTPase"/>
</dbReference>
<dbReference type="InterPro" id="IPR001650">
    <property type="entry name" value="Helicase_C-like"/>
</dbReference>
<dbReference type="GO" id="GO:0005524">
    <property type="term" value="F:ATP binding"/>
    <property type="evidence" value="ECO:0007669"/>
    <property type="project" value="UniProtKB-KW"/>
</dbReference>
<dbReference type="Proteomes" id="UP001150907">
    <property type="component" value="Unassembled WGS sequence"/>
</dbReference>
<dbReference type="AlphaFoldDB" id="A0A9W8ED42"/>
<dbReference type="GO" id="GO:0043138">
    <property type="term" value="F:3'-5' DNA helicase activity"/>
    <property type="evidence" value="ECO:0007669"/>
    <property type="project" value="TreeGrafter"/>
</dbReference>
<comment type="caution">
    <text evidence="6">The sequence shown here is derived from an EMBL/GenBank/DDBJ whole genome shotgun (WGS) entry which is preliminary data.</text>
</comment>
<evidence type="ECO:0000259" key="4">
    <source>
        <dbReference type="PROSITE" id="PS51192"/>
    </source>
</evidence>
<protein>
    <submittedName>
        <fullName evidence="6">ATP-dependent 3'-5' DNA helicase</fullName>
    </submittedName>
</protein>
<dbReference type="GO" id="GO:0003676">
    <property type="term" value="F:nucleic acid binding"/>
    <property type="evidence" value="ECO:0007669"/>
    <property type="project" value="InterPro"/>
</dbReference>
<keyword evidence="7" id="KW-1185">Reference proteome</keyword>
<dbReference type="Pfam" id="PF00270">
    <property type="entry name" value="DEAD"/>
    <property type="match status" value="1"/>
</dbReference>
<keyword evidence="6" id="KW-0347">Helicase</keyword>
<dbReference type="SMART" id="SM00490">
    <property type="entry name" value="HELICc"/>
    <property type="match status" value="1"/>
</dbReference>
<sequence>MASLVDSFRRRFRAFATASVFITAKNNSDQPTRVKTLTDSVPLLTADDVAGFSGVLGPRVLKLFWDTPAAVDPESMDSERCLCFLLQPTATDQAPRKHRQLQTPQQQKRRSISKASSLTVGLAPVITALIHTFDSRLDQLLLPEARDGASAVLAELARKHMPADPTAHAEASVAGVVESLQQQAFYHGQIVAAGSRVEPAAAAQYAQAVPALSPLAWDALRDARGIAQLFTHQAQAIAWIQQGHDVVASTGTASGKSVIYQLPITDLLIRDPEARVVCLYPTKALAQDQLRALRELLARVPQLAGVRVAVVDGDTPLSAHEEALPAVVLTNPDALHAAMLPHPRWRGFWPRLRLVVVDELHVYQAALGQHVRLVLARLQRLARSPAVQFVACSATTSNPREHLQRLTGRAHVRAAGADGSPRGPRHLLLWDGRAGDTARISAHLLQYPQMRCVVFCQTRRACELVVREIRDRGSPDLQSRVLSYRGGYSAEERRAIEAALFAGRTRLVVATSALELGIDVGAIDAVVVHGVPRSPTNLWQQIGRAGRRSQPALAVVVAQASAPLDRHAVANPQAVFTRCFAPASIAADPAVAAAHLQCAAFEMPVDHVADAAFVEACGLAGRPLADVLAWDAATQRWVCPMAMKPWPAAKVPLRSPHSAREDPWLVILSTGSARSSKVLEEMEPARAVFTLYEGGVFLHQGLTYSIELVDPESRTALVVSADVSWHTTQLYHTNVLPAAAHGSYVLSSGVRVVYGSAEVAAVGTGYRLIDSRSGKAIDTVSRPSPRISTISRGLWIDLPASLTAALAQSGCSVDASIHAAQHALLLAATHCVRDCTLATMSIDCKSGRSVHPRLMMYELPHASAASDADTVKRVATKMHDITSEAERRVSACTCASAGCIDCVYWSPGCREQNRCIDRSGALMILRWLATTELAEGT</sequence>
<feature type="domain" description="Helicase C-terminal" evidence="5">
    <location>
        <begin position="439"/>
        <end position="588"/>
    </location>
</feature>
<dbReference type="PANTHER" id="PTHR47957">
    <property type="entry name" value="ATP-DEPENDENT HELICASE HRQ1"/>
    <property type="match status" value="1"/>
</dbReference>
<evidence type="ECO:0000256" key="1">
    <source>
        <dbReference type="ARBA" id="ARBA00022741"/>
    </source>
</evidence>
<dbReference type="SMART" id="SM00487">
    <property type="entry name" value="DEXDc"/>
    <property type="match status" value="1"/>
</dbReference>
<dbReference type="InterPro" id="IPR011545">
    <property type="entry name" value="DEAD/DEAH_box_helicase_dom"/>
</dbReference>
<gene>
    <name evidence="6" type="primary">HRQ1</name>
    <name evidence="6" type="ORF">H4R26_004934</name>
</gene>
<dbReference type="PROSITE" id="PS51194">
    <property type="entry name" value="HELICASE_CTER"/>
    <property type="match status" value="1"/>
</dbReference>
<dbReference type="Pfam" id="PF00271">
    <property type="entry name" value="Helicase_C"/>
    <property type="match status" value="1"/>
</dbReference>
<dbReference type="InterPro" id="IPR055227">
    <property type="entry name" value="HRQ1_WHD"/>
</dbReference>
<feature type="domain" description="Helicase ATP-binding" evidence="4">
    <location>
        <begin position="237"/>
        <end position="414"/>
    </location>
</feature>
<evidence type="ECO:0000313" key="7">
    <source>
        <dbReference type="Proteomes" id="UP001150907"/>
    </source>
</evidence>
<keyword evidence="6" id="KW-0378">Hydrolase</keyword>
<dbReference type="Pfam" id="PF22982">
    <property type="entry name" value="WHD_HRQ1"/>
    <property type="match status" value="1"/>
</dbReference>
<dbReference type="GO" id="GO:0006289">
    <property type="term" value="P:nucleotide-excision repair"/>
    <property type="evidence" value="ECO:0007669"/>
    <property type="project" value="TreeGrafter"/>
</dbReference>
<evidence type="ECO:0000256" key="2">
    <source>
        <dbReference type="ARBA" id="ARBA00022840"/>
    </source>
</evidence>
<dbReference type="EMBL" id="JANBQF010000650">
    <property type="protein sequence ID" value="KAJ1999742.1"/>
    <property type="molecule type" value="Genomic_DNA"/>
</dbReference>
<proteinExistence type="predicted"/>
<dbReference type="OrthoDB" id="18781at2759"/>